<proteinExistence type="predicted"/>
<dbReference type="Proteomes" id="UP000604046">
    <property type="component" value="Unassembled WGS sequence"/>
</dbReference>
<accession>A0A812QVX0</accession>
<evidence type="ECO:0000313" key="5">
    <source>
        <dbReference type="Proteomes" id="UP000604046"/>
    </source>
</evidence>
<protein>
    <submittedName>
        <fullName evidence="4">Mdn1 protein</fullName>
    </submittedName>
</protein>
<sequence>MLRGPSGSGKSSLIRLLAELLGKELVIVPMSHRSTAQMLLGGFAAVIAGGRAEQLAQMLNDLLLKAMDEMGFGNVAEAVRDAQSASGDFCDHFTHWLRSSSTSLAVESNELQKEYRHAQHLGNNMTLLFQEGPLIRAMMKGAWIVLEDLNLAPSEVVERINPLGEEDAHMPLTELALDESSKASARPEEGFCCFVTVDPSRSGSHEFSGAFLNRCLVLDVPPGEPEVGCALLPGSSSRALRIGKEAARICSELKNMARACQEDAALPRYWKDSLVHERWQRLLQCFGPAAAGLQPLSTIAAIYGISGEAEDKLLLPLVDPIL</sequence>
<feature type="domain" description="ATPase dynein-related AAA" evidence="3">
    <location>
        <begin position="1"/>
        <end position="44"/>
    </location>
</feature>
<dbReference type="Pfam" id="PF07728">
    <property type="entry name" value="AAA_5"/>
    <property type="match status" value="2"/>
</dbReference>
<evidence type="ECO:0000313" key="4">
    <source>
        <dbReference type="EMBL" id="CAE7405897.1"/>
    </source>
</evidence>
<dbReference type="InterPro" id="IPR011704">
    <property type="entry name" value="ATPase_dyneun-rel_AAA"/>
</dbReference>
<keyword evidence="1" id="KW-0547">Nucleotide-binding</keyword>
<evidence type="ECO:0000256" key="2">
    <source>
        <dbReference type="ARBA" id="ARBA00022840"/>
    </source>
</evidence>
<dbReference type="InterPro" id="IPR027417">
    <property type="entry name" value="P-loop_NTPase"/>
</dbReference>
<keyword evidence="5" id="KW-1185">Reference proteome</keyword>
<dbReference type="GO" id="GO:0030687">
    <property type="term" value="C:preribosome, large subunit precursor"/>
    <property type="evidence" value="ECO:0007669"/>
    <property type="project" value="TreeGrafter"/>
</dbReference>
<feature type="domain" description="ATPase dynein-related AAA" evidence="3">
    <location>
        <begin position="107"/>
        <end position="214"/>
    </location>
</feature>
<dbReference type="Gene3D" id="3.40.50.300">
    <property type="entry name" value="P-loop containing nucleotide triphosphate hydrolases"/>
    <property type="match status" value="1"/>
</dbReference>
<dbReference type="EMBL" id="CAJNDS010002274">
    <property type="protein sequence ID" value="CAE7405897.1"/>
    <property type="molecule type" value="Genomic_DNA"/>
</dbReference>
<dbReference type="GO" id="GO:0000027">
    <property type="term" value="P:ribosomal large subunit assembly"/>
    <property type="evidence" value="ECO:0007669"/>
    <property type="project" value="TreeGrafter"/>
</dbReference>
<evidence type="ECO:0000259" key="3">
    <source>
        <dbReference type="Pfam" id="PF07728"/>
    </source>
</evidence>
<dbReference type="OrthoDB" id="5186at2759"/>
<organism evidence="4 5">
    <name type="scientific">Symbiodinium natans</name>
    <dbReference type="NCBI Taxonomy" id="878477"/>
    <lineage>
        <taxon>Eukaryota</taxon>
        <taxon>Sar</taxon>
        <taxon>Alveolata</taxon>
        <taxon>Dinophyceae</taxon>
        <taxon>Suessiales</taxon>
        <taxon>Symbiodiniaceae</taxon>
        <taxon>Symbiodinium</taxon>
    </lineage>
</organism>
<reference evidence="4" key="1">
    <citation type="submission" date="2021-02" db="EMBL/GenBank/DDBJ databases">
        <authorList>
            <person name="Dougan E. K."/>
            <person name="Rhodes N."/>
            <person name="Thang M."/>
            <person name="Chan C."/>
        </authorList>
    </citation>
    <scope>NUCLEOTIDE SEQUENCE</scope>
</reference>
<dbReference type="PANTHER" id="PTHR48103:SF2">
    <property type="entry name" value="MIDASIN"/>
    <property type="match status" value="1"/>
</dbReference>
<dbReference type="PANTHER" id="PTHR48103">
    <property type="entry name" value="MIDASIN-RELATED"/>
    <property type="match status" value="1"/>
</dbReference>
<name>A0A812QVX0_9DINO</name>
<gene>
    <name evidence="4" type="primary">mdn1</name>
    <name evidence="4" type="ORF">SNAT2548_LOCUS22080</name>
</gene>
<dbReference type="SUPFAM" id="SSF52540">
    <property type="entry name" value="P-loop containing nucleoside triphosphate hydrolases"/>
    <property type="match status" value="1"/>
</dbReference>
<evidence type="ECO:0000256" key="1">
    <source>
        <dbReference type="ARBA" id="ARBA00022741"/>
    </source>
</evidence>
<dbReference type="GO" id="GO:0016887">
    <property type="term" value="F:ATP hydrolysis activity"/>
    <property type="evidence" value="ECO:0007669"/>
    <property type="project" value="InterPro"/>
</dbReference>
<comment type="caution">
    <text evidence="4">The sequence shown here is derived from an EMBL/GenBank/DDBJ whole genome shotgun (WGS) entry which is preliminary data.</text>
</comment>
<dbReference type="GO" id="GO:0000055">
    <property type="term" value="P:ribosomal large subunit export from nucleus"/>
    <property type="evidence" value="ECO:0007669"/>
    <property type="project" value="TreeGrafter"/>
</dbReference>
<dbReference type="GO" id="GO:0005634">
    <property type="term" value="C:nucleus"/>
    <property type="evidence" value="ECO:0007669"/>
    <property type="project" value="TreeGrafter"/>
</dbReference>
<keyword evidence="2" id="KW-0067">ATP-binding</keyword>
<dbReference type="AlphaFoldDB" id="A0A812QVX0"/>
<dbReference type="GO" id="GO:0005524">
    <property type="term" value="F:ATP binding"/>
    <property type="evidence" value="ECO:0007669"/>
    <property type="project" value="UniProtKB-KW"/>
</dbReference>